<accession>A0AAE0YJ08</accession>
<evidence type="ECO:0000313" key="3">
    <source>
        <dbReference type="Proteomes" id="UP001283361"/>
    </source>
</evidence>
<evidence type="ECO:0000256" key="1">
    <source>
        <dbReference type="SAM" id="Phobius"/>
    </source>
</evidence>
<keyword evidence="3" id="KW-1185">Reference proteome</keyword>
<dbReference type="AlphaFoldDB" id="A0AAE0YJ08"/>
<reference evidence="2" key="1">
    <citation type="journal article" date="2023" name="G3 (Bethesda)">
        <title>A reference genome for the long-term kleptoplast-retaining sea slug Elysia crispata morphotype clarki.</title>
        <authorList>
            <person name="Eastman K.E."/>
            <person name="Pendleton A.L."/>
            <person name="Shaikh M.A."/>
            <person name="Suttiyut T."/>
            <person name="Ogas R."/>
            <person name="Tomko P."/>
            <person name="Gavelis G."/>
            <person name="Widhalm J.R."/>
            <person name="Wisecaver J.H."/>
        </authorList>
    </citation>
    <scope>NUCLEOTIDE SEQUENCE</scope>
    <source>
        <strain evidence="2">ECLA1</strain>
    </source>
</reference>
<keyword evidence="1" id="KW-0472">Membrane</keyword>
<dbReference type="Proteomes" id="UP001283361">
    <property type="component" value="Unassembled WGS sequence"/>
</dbReference>
<dbReference type="EMBL" id="JAWDGP010006075">
    <property type="protein sequence ID" value="KAK3747702.1"/>
    <property type="molecule type" value="Genomic_DNA"/>
</dbReference>
<keyword evidence="1" id="KW-0812">Transmembrane</keyword>
<keyword evidence="1" id="KW-1133">Transmembrane helix</keyword>
<protein>
    <submittedName>
        <fullName evidence="2">Uncharacterized protein</fullName>
    </submittedName>
</protein>
<organism evidence="2 3">
    <name type="scientific">Elysia crispata</name>
    <name type="common">lettuce slug</name>
    <dbReference type="NCBI Taxonomy" id="231223"/>
    <lineage>
        <taxon>Eukaryota</taxon>
        <taxon>Metazoa</taxon>
        <taxon>Spiralia</taxon>
        <taxon>Lophotrochozoa</taxon>
        <taxon>Mollusca</taxon>
        <taxon>Gastropoda</taxon>
        <taxon>Heterobranchia</taxon>
        <taxon>Euthyneura</taxon>
        <taxon>Panpulmonata</taxon>
        <taxon>Sacoglossa</taxon>
        <taxon>Placobranchoidea</taxon>
        <taxon>Plakobranchidae</taxon>
        <taxon>Elysia</taxon>
    </lineage>
</organism>
<name>A0AAE0YJ08_9GAST</name>
<feature type="transmembrane region" description="Helical" evidence="1">
    <location>
        <begin position="106"/>
        <end position="128"/>
    </location>
</feature>
<proteinExistence type="predicted"/>
<evidence type="ECO:0000313" key="2">
    <source>
        <dbReference type="EMBL" id="KAK3747702.1"/>
    </source>
</evidence>
<sequence length="148" mass="15974">MTYSGIREQQRVPSSTRSHDLLAVSTIFDQTLPAGSLCRFHHSVTFGFLCSNSCEMSLTCLDSAGAKGLDDQCSLPVGCRVTIQFYACCDDGRVDIRLVLETEGELRLLGVFCIIPGSSAVLSVAGFMTDNPGDHRGLRLVILLCLLA</sequence>
<comment type="caution">
    <text evidence="2">The sequence shown here is derived from an EMBL/GenBank/DDBJ whole genome shotgun (WGS) entry which is preliminary data.</text>
</comment>
<gene>
    <name evidence="2" type="ORF">RRG08_024849</name>
</gene>